<reference evidence="2" key="1">
    <citation type="submission" date="2016-10" db="EMBL/GenBank/DDBJ databases">
        <title>CRISPR-Cas defence system in Roseofilum reptotaenium: evidence of a bacteriophage-cyanobacterium arms race in the coral black band disease.</title>
        <authorList>
            <person name="Buerger P."/>
            <person name="Wood-Charlson E.M."/>
            <person name="Weynberg K.D."/>
            <person name="Willis B."/>
            <person name="Van Oppen M.J."/>
        </authorList>
    </citation>
    <scope>NUCLEOTIDE SEQUENCE [LARGE SCALE GENOMIC DNA]</scope>
    <source>
        <strain evidence="2">AO1-A</strain>
    </source>
</reference>
<gene>
    <name evidence="2" type="ORF">BI308_24815</name>
</gene>
<dbReference type="Pfam" id="PF05226">
    <property type="entry name" value="CHASE2"/>
    <property type="match status" value="1"/>
</dbReference>
<evidence type="ECO:0000259" key="1">
    <source>
        <dbReference type="SMART" id="SM01080"/>
    </source>
</evidence>
<dbReference type="InterPro" id="IPR024983">
    <property type="entry name" value="CHAT_dom"/>
</dbReference>
<accession>A0A1L9QJP1</accession>
<protein>
    <recommendedName>
        <fullName evidence="1">CHASE2 domain-containing protein</fullName>
    </recommendedName>
</protein>
<dbReference type="Pfam" id="PF12770">
    <property type="entry name" value="CHAT"/>
    <property type="match status" value="1"/>
</dbReference>
<dbReference type="STRING" id="1925591.BI308_24815"/>
<organism evidence="2 3">
    <name type="scientific">Roseofilum reptotaenium AO1-A</name>
    <dbReference type="NCBI Taxonomy" id="1925591"/>
    <lineage>
        <taxon>Bacteria</taxon>
        <taxon>Bacillati</taxon>
        <taxon>Cyanobacteriota</taxon>
        <taxon>Cyanophyceae</taxon>
        <taxon>Desertifilales</taxon>
        <taxon>Desertifilaceae</taxon>
        <taxon>Roseofilum</taxon>
    </lineage>
</organism>
<dbReference type="InterPro" id="IPR007890">
    <property type="entry name" value="CHASE2"/>
</dbReference>
<dbReference type="EMBL" id="MLAW01000076">
    <property type="protein sequence ID" value="OJJ14781.1"/>
    <property type="molecule type" value="Genomic_DNA"/>
</dbReference>
<dbReference type="AlphaFoldDB" id="A0A1L9QJP1"/>
<dbReference type="SMART" id="SM01080">
    <property type="entry name" value="CHASE2"/>
    <property type="match status" value="1"/>
</dbReference>
<comment type="caution">
    <text evidence="2">The sequence shown here is derived from an EMBL/GenBank/DDBJ whole genome shotgun (WGS) entry which is preliminary data.</text>
</comment>
<dbReference type="Proteomes" id="UP000183940">
    <property type="component" value="Unassembled WGS sequence"/>
</dbReference>
<evidence type="ECO:0000313" key="3">
    <source>
        <dbReference type="Proteomes" id="UP000183940"/>
    </source>
</evidence>
<evidence type="ECO:0000313" key="2">
    <source>
        <dbReference type="EMBL" id="OJJ14781.1"/>
    </source>
</evidence>
<keyword evidence="3" id="KW-1185">Reference proteome</keyword>
<feature type="domain" description="CHASE2" evidence="1">
    <location>
        <begin position="422"/>
        <end position="734"/>
    </location>
</feature>
<sequence length="739" mass="84460">MYAPLISCNLGQGKVRSDSPEVTDVAKLVVLELEGSLSEDGFRVRLQMGEEGKRPDLDISGYLPSEPDLAQLVQSHWIDKYRPLGLLNTRGLKPKAIKYDGVISPLKACEESGTQVCDRLNQWLCSPDFRDIDLQIREELNYSDPIRFILRTTCNDLQKLPWHSWNLFSRYKSAEISFSDPEFRRSDPLNSTPPGKVRILAILGHREGIDTEKDCQILNSLPHANVTFLIEPKRSEINDQLWEQPWDILFFAGHSETDGETGKIYINPNQYLTVDQIWFGLRKSVAQGLKLAIFNSCDGLGLARRLDDVQIPQMIVMRDYVPDQVAQKFLKSFLLNFSQGYSFEVAVRQAREKLQGLEDQIPCATWLPVIWQHPDYISPTWDDLVGQALPSSLSWQKALKITLCLSIAVTTLVMGVRSSGFLEPMELRAFDQLMRSRPVEQPDPRLLIVGVTEEDIELYDHPLPDRTLAEIIDKLDAHQPAAIGLNIYRDKPVPVNSADQTMNQHFRQNKKLVSICKFEYNNDPNTSIEPPDHSPQKQVGFVNLWTDQHNPYTSGMIRRYTLSQTDHMIPPFYHCKTPYSLAFQLAWKYLSSNGVVVQANSQEDWQFGQKVFTSLKRGRPGYYQSDLPSEQILINYRSTPTREIAQRISADDVLNNNFEPSWIKDKIILIGMTAESVRDPQHTPLGIMRGLDIHAHVTSQIISSVLDDRPLFWSLTWWQDAFFVWIWSMVGAITTLDIS</sequence>
<name>A0A1L9QJP1_9CYAN</name>
<proteinExistence type="predicted"/>